<dbReference type="AlphaFoldDB" id="A0A653FLM1"/>
<evidence type="ECO:0000313" key="1">
    <source>
        <dbReference type="EMBL" id="VTP10600.1"/>
    </source>
</evidence>
<proteinExistence type="predicted"/>
<organism evidence="1">
    <name type="scientific">Mycolicibacterium smegmatis</name>
    <name type="common">Mycobacterium smegmatis</name>
    <dbReference type="NCBI Taxonomy" id="1772"/>
    <lineage>
        <taxon>Bacteria</taxon>
        <taxon>Bacillati</taxon>
        <taxon>Actinomycetota</taxon>
        <taxon>Actinomycetes</taxon>
        <taxon>Mycobacteriales</taxon>
        <taxon>Mycobacteriaceae</taxon>
        <taxon>Mycolicibacterium</taxon>
    </lineage>
</organism>
<accession>A0A653FLM1</accession>
<name>A0A653FLM1_MYCSM</name>
<dbReference type="EMBL" id="LR589656">
    <property type="protein sequence ID" value="VTP10600.1"/>
    <property type="molecule type" value="Genomic_DNA"/>
</dbReference>
<dbReference type="GeneID" id="93460639"/>
<protein>
    <submittedName>
        <fullName evidence="1">Uncharacterized protein</fullName>
    </submittedName>
</protein>
<dbReference type="RefSeq" id="WP_011730970.1">
    <property type="nucleotide sequence ID" value="NZ_CP009495.1"/>
</dbReference>
<dbReference type="KEGG" id="msh:LI98_29705"/>
<dbReference type="OMA" id="WEWLCAR"/>
<dbReference type="KEGG" id="msn:LI99_29700"/>
<sequence>MSMLAMFLIATGLGDVMRRFIGTRWVPPVLAVVVLVVGSLLAGLWHLGDLQLLVIASVAVVGWNVACERTEVTGTRQGIPLVIIGGAVTALILLSGWASDVGGAVGRWVAWAELPESVSAGRVLMVLGVMLVQLTTANHVVRLVLGSVGAVKPAGQPQASDRLKGGRLLGPMERLLIVGLGLAGQLTMASAVVAAKSVIRFPEINATRNHDEQDTDHVGIDEVVEYFLVGSFASWIFAFASLALVAAA</sequence>
<gene>
    <name evidence="1" type="ORF">BIN_B_04942</name>
</gene>
<reference evidence="1" key="1">
    <citation type="submission" date="2019-05" db="EMBL/GenBank/DDBJ databases">
        <authorList>
            <person name="Naeem R."/>
            <person name="Antony C."/>
            <person name="Guan Q."/>
        </authorList>
    </citation>
    <scope>NUCLEOTIDE SEQUENCE</scope>
    <source>
        <strain evidence="1">1</strain>
    </source>
</reference>